<dbReference type="SUPFAM" id="SSF52540">
    <property type="entry name" value="P-loop containing nucleoside triphosphate hydrolases"/>
    <property type="match status" value="1"/>
</dbReference>
<dbReference type="VEuPathDB" id="FungiDB:VP01_265g10"/>
<name>A0A0L6V419_9BASI</name>
<dbReference type="GO" id="GO:0008233">
    <property type="term" value="F:peptidase activity"/>
    <property type="evidence" value="ECO:0007669"/>
    <property type="project" value="UniProtKB-KW"/>
</dbReference>
<protein>
    <submittedName>
        <fullName evidence="3">26S protease regulatory subunit 8</fullName>
    </submittedName>
</protein>
<accession>A0A0L6V419</accession>
<evidence type="ECO:0000256" key="1">
    <source>
        <dbReference type="ARBA" id="ARBA00022741"/>
    </source>
</evidence>
<dbReference type="InterPro" id="IPR027417">
    <property type="entry name" value="P-loop_NTPase"/>
</dbReference>
<dbReference type="PANTHER" id="PTHR23073">
    <property type="entry name" value="26S PROTEASOME REGULATORY SUBUNIT"/>
    <property type="match status" value="1"/>
</dbReference>
<keyword evidence="2" id="KW-0067">ATP-binding</keyword>
<dbReference type="EMBL" id="LAVV01007568">
    <property type="protein sequence ID" value="KNZ55508.1"/>
    <property type="molecule type" value="Genomic_DNA"/>
</dbReference>
<evidence type="ECO:0000313" key="3">
    <source>
        <dbReference type="EMBL" id="KNZ55508.1"/>
    </source>
</evidence>
<evidence type="ECO:0000313" key="4">
    <source>
        <dbReference type="Proteomes" id="UP000037035"/>
    </source>
</evidence>
<keyword evidence="4" id="KW-1185">Reference proteome</keyword>
<dbReference type="InterPro" id="IPR050221">
    <property type="entry name" value="26S_Proteasome_ATPase"/>
</dbReference>
<reference evidence="3 4" key="1">
    <citation type="submission" date="2015-08" db="EMBL/GenBank/DDBJ databases">
        <title>Next Generation Sequencing and Analysis of the Genome of Puccinia sorghi L Schw, the Causal Agent of Maize Common Rust.</title>
        <authorList>
            <person name="Rochi L."/>
            <person name="Burguener G."/>
            <person name="Darino M."/>
            <person name="Turjanski A."/>
            <person name="Kreff E."/>
            <person name="Dieguez M.J."/>
            <person name="Sacco F."/>
        </authorList>
    </citation>
    <scope>NUCLEOTIDE SEQUENCE [LARGE SCALE GENOMIC DNA]</scope>
    <source>
        <strain evidence="3 4">RO10H11247</strain>
    </source>
</reference>
<sequence>MLHVNSRQLSKFFFFQCKKVPDSKYEMVGGLEKQIKEVIELLVKQQELFEGLGIVQPRGVLLYGPLGTGSVPSSLTVSDDSS</sequence>
<evidence type="ECO:0000256" key="2">
    <source>
        <dbReference type="ARBA" id="ARBA00022840"/>
    </source>
</evidence>
<dbReference type="GO" id="GO:0006508">
    <property type="term" value="P:proteolysis"/>
    <property type="evidence" value="ECO:0007669"/>
    <property type="project" value="UniProtKB-KW"/>
</dbReference>
<gene>
    <name evidence="3" type="primary">PSMC5</name>
    <name evidence="3" type="ORF">VP01_265g10</name>
</gene>
<dbReference type="Gene3D" id="3.40.50.300">
    <property type="entry name" value="P-loop containing nucleotide triphosphate hydrolases"/>
    <property type="match status" value="1"/>
</dbReference>
<keyword evidence="1" id="KW-0547">Nucleotide-binding</keyword>
<organism evidence="3 4">
    <name type="scientific">Puccinia sorghi</name>
    <dbReference type="NCBI Taxonomy" id="27349"/>
    <lineage>
        <taxon>Eukaryota</taxon>
        <taxon>Fungi</taxon>
        <taxon>Dikarya</taxon>
        <taxon>Basidiomycota</taxon>
        <taxon>Pucciniomycotina</taxon>
        <taxon>Pucciniomycetes</taxon>
        <taxon>Pucciniales</taxon>
        <taxon>Pucciniaceae</taxon>
        <taxon>Puccinia</taxon>
    </lineage>
</organism>
<proteinExistence type="predicted"/>
<keyword evidence="3" id="KW-0378">Hydrolase</keyword>
<dbReference type="GO" id="GO:0005524">
    <property type="term" value="F:ATP binding"/>
    <property type="evidence" value="ECO:0007669"/>
    <property type="project" value="UniProtKB-KW"/>
</dbReference>
<comment type="caution">
    <text evidence="3">The sequence shown here is derived from an EMBL/GenBank/DDBJ whole genome shotgun (WGS) entry which is preliminary data.</text>
</comment>
<dbReference type="STRING" id="27349.A0A0L6V419"/>
<keyword evidence="3" id="KW-0645">Protease</keyword>
<dbReference type="Proteomes" id="UP000037035">
    <property type="component" value="Unassembled WGS sequence"/>
</dbReference>
<dbReference type="OrthoDB" id="3051006at2759"/>
<dbReference type="AlphaFoldDB" id="A0A0L6V419"/>